<dbReference type="GeneTree" id="ENSGT01050000244814"/>
<dbReference type="GeneID" id="100552281"/>
<dbReference type="InterPro" id="IPR004032">
    <property type="entry name" value="PMP22_EMP_MP20"/>
</dbReference>
<feature type="transmembrane region" description="Helical" evidence="7">
    <location>
        <begin position="461"/>
        <end position="483"/>
    </location>
</feature>
<dbReference type="OrthoDB" id="6137544at2759"/>
<feature type="compositionally biased region" description="Low complexity" evidence="6">
    <location>
        <begin position="45"/>
        <end position="54"/>
    </location>
</feature>
<evidence type="ECO:0000256" key="6">
    <source>
        <dbReference type="SAM" id="MobiDB-lite"/>
    </source>
</evidence>
<keyword evidence="9" id="KW-1185">Reference proteome</keyword>
<protein>
    <recommendedName>
        <fullName evidence="10">Lens fiber membrane intrinsic protein</fullName>
    </recommendedName>
</protein>
<dbReference type="InterPro" id="IPR050579">
    <property type="entry name" value="PMP-22/EMP/MP20-like"/>
</dbReference>
<dbReference type="PANTHER" id="PTHR10671:SF9">
    <property type="entry name" value="LENS FIBER MEMBRANE INTRINSIC PROTEIN"/>
    <property type="match status" value="1"/>
</dbReference>
<evidence type="ECO:0000256" key="1">
    <source>
        <dbReference type="ARBA" id="ARBA00004141"/>
    </source>
</evidence>
<keyword evidence="4 7" id="KW-1133">Transmembrane helix</keyword>
<feature type="compositionally biased region" description="Low complexity" evidence="6">
    <location>
        <begin position="328"/>
        <end position="337"/>
    </location>
</feature>
<dbReference type="InParanoid" id="H9GGC1"/>
<reference evidence="8" key="1">
    <citation type="submission" date="2009-12" db="EMBL/GenBank/DDBJ databases">
        <title>The Genome Sequence of Anolis carolinensis (Green Anole Lizard).</title>
        <authorList>
            <consortium name="The Genome Sequencing Platform"/>
            <person name="Di Palma F."/>
            <person name="Alfoldi J."/>
            <person name="Heiman D."/>
            <person name="Young S."/>
            <person name="Grabherr M."/>
            <person name="Johnson J."/>
            <person name="Lander E.S."/>
            <person name="Lindblad-Toh K."/>
        </authorList>
    </citation>
    <scope>NUCLEOTIDE SEQUENCE [LARGE SCALE GENOMIC DNA]</scope>
    <source>
        <strain evidence="8">JBL SC #1</strain>
    </source>
</reference>
<sequence length="640" mass="69002">MADKQASHFSSPEKRPVLLSSSSSSTELATSASSDLQPFSLGRASTSSVSPSNLSSYTVPVRLDVLYFLLNSAAKGAQSAQNALPSVPTQAGQGPFSTYPYPATQHVVSSCSCCHHSQCGTMPSYATVPHPVAGANCLGATQGSFVNQAVLSAGVLGNQNSGQRYVVTRQGDGKGGPGFAQPQPGNVWRSRESTTGWMENQRQEGADRGNSWQGKWPSRGRSWGDRRQGSSEPGSWNTGSKGWGREGSPFGSNSGGGRRNQEWGSRKMPWDAPEAKRRQDDVKVEWPRNHSKPEATSSASKAADTNPAKPSLIQAGEDWDLDYKSKKASSAPQASVSHPAPQKNQGDAHKASEEWDSEYSPSPNPPKSKPSTSLLFGSCSKDPKSSTAKIADSRADQSKNGGFASYLKGLSSDLPGKSSSEGSTDLIIETDMELSKDSDEEQSSKSVAGEESKASKIGIKAGMYSFMGGGLLCASVGNVLLVVSTVTDYWMQYRVAGTFAHQGLWRYCFPGKCYMQMEKFVLFPSVYWNSIRAFMILSALTCFAGVITGILSFAQLSTSQRFNRSFVAGILFFVSALFVILAMGLYTGVTVNFLGKRFGDWRFSWSYILGWVSLLLTFFAGIFYMCAYKIHKCQRLAGVC</sequence>
<dbReference type="PRINTS" id="PR01457">
    <property type="entry name" value="LENSMEMPROT"/>
</dbReference>
<dbReference type="HOGENOM" id="CLU_2003064_0_0_1"/>
<feature type="transmembrane region" description="Helical" evidence="7">
    <location>
        <begin position="531"/>
        <end position="554"/>
    </location>
</feature>
<dbReference type="InterPro" id="IPR003935">
    <property type="entry name" value="LMIP"/>
</dbReference>
<feature type="compositionally biased region" description="Basic and acidic residues" evidence="6">
    <location>
        <begin position="259"/>
        <end position="293"/>
    </location>
</feature>
<dbReference type="Gene3D" id="1.20.140.150">
    <property type="match status" value="1"/>
</dbReference>
<evidence type="ECO:0008006" key="10">
    <source>
        <dbReference type="Google" id="ProtNLM"/>
    </source>
</evidence>
<feature type="compositionally biased region" description="Low complexity" evidence="6">
    <location>
        <begin position="18"/>
        <end position="34"/>
    </location>
</feature>
<feature type="transmembrane region" description="Helical" evidence="7">
    <location>
        <begin position="566"/>
        <end position="587"/>
    </location>
</feature>
<reference evidence="8" key="2">
    <citation type="submission" date="2025-08" db="UniProtKB">
        <authorList>
            <consortium name="Ensembl"/>
        </authorList>
    </citation>
    <scope>IDENTIFICATION</scope>
</reference>
<evidence type="ECO:0000313" key="8">
    <source>
        <dbReference type="Ensembl" id="ENSACAP00000010178.4"/>
    </source>
</evidence>
<evidence type="ECO:0000256" key="7">
    <source>
        <dbReference type="SAM" id="Phobius"/>
    </source>
</evidence>
<name>H9GGC1_ANOCA</name>
<accession>H9GGC1</accession>
<comment type="similarity">
    <text evidence="2">Belongs to the PMP-22/EMP/MP20 family.</text>
</comment>
<reference evidence="8" key="3">
    <citation type="submission" date="2025-09" db="UniProtKB">
        <authorList>
            <consortium name="Ensembl"/>
        </authorList>
    </citation>
    <scope>IDENTIFICATION</scope>
</reference>
<feature type="region of interest" description="Disordered" evidence="6">
    <location>
        <begin position="1"/>
        <end position="54"/>
    </location>
</feature>
<dbReference type="Pfam" id="PF00822">
    <property type="entry name" value="PMP22_Claudin"/>
    <property type="match status" value="1"/>
</dbReference>
<keyword evidence="3 7" id="KW-0812">Transmembrane</keyword>
<feature type="compositionally biased region" description="Polar residues" evidence="6">
    <location>
        <begin position="230"/>
        <end position="240"/>
    </location>
</feature>
<comment type="subcellular location">
    <subcellularLocation>
        <location evidence="1">Membrane</location>
        <topology evidence="1">Multi-pass membrane protein</topology>
    </subcellularLocation>
</comment>
<dbReference type="KEGG" id="acs:100552281"/>
<dbReference type="Bgee" id="ENSACAG00000010377">
    <property type="expression patterns" value="Expressed in ovary and 7 other cell types or tissues"/>
</dbReference>
<organism evidence="8 9">
    <name type="scientific">Anolis carolinensis</name>
    <name type="common">Green anole</name>
    <name type="synonym">American chameleon</name>
    <dbReference type="NCBI Taxonomy" id="28377"/>
    <lineage>
        <taxon>Eukaryota</taxon>
        <taxon>Metazoa</taxon>
        <taxon>Chordata</taxon>
        <taxon>Craniata</taxon>
        <taxon>Vertebrata</taxon>
        <taxon>Euteleostomi</taxon>
        <taxon>Lepidosauria</taxon>
        <taxon>Squamata</taxon>
        <taxon>Bifurcata</taxon>
        <taxon>Unidentata</taxon>
        <taxon>Episquamata</taxon>
        <taxon>Toxicofera</taxon>
        <taxon>Iguania</taxon>
        <taxon>Dactyloidae</taxon>
        <taxon>Anolis</taxon>
    </lineage>
</organism>
<dbReference type="AlphaFoldDB" id="H9GGC1"/>
<dbReference type="Proteomes" id="UP000001646">
    <property type="component" value="Unplaced"/>
</dbReference>
<evidence type="ECO:0000313" key="9">
    <source>
        <dbReference type="Proteomes" id="UP000001646"/>
    </source>
</evidence>
<evidence type="ECO:0000256" key="2">
    <source>
        <dbReference type="ARBA" id="ARBA00006864"/>
    </source>
</evidence>
<evidence type="ECO:0000256" key="4">
    <source>
        <dbReference type="ARBA" id="ARBA00022989"/>
    </source>
</evidence>
<feature type="region of interest" description="Disordered" evidence="6">
    <location>
        <begin position="167"/>
        <end position="396"/>
    </location>
</feature>
<dbReference type="PROSITE" id="PS01221">
    <property type="entry name" value="PMP22_1"/>
    <property type="match status" value="1"/>
</dbReference>
<evidence type="ECO:0000256" key="3">
    <source>
        <dbReference type="ARBA" id="ARBA00022692"/>
    </source>
</evidence>
<keyword evidence="5 7" id="KW-0472">Membrane</keyword>
<gene>
    <name evidence="8" type="primary">LOC100552281</name>
</gene>
<dbReference type="FunFam" id="1.20.140.150:FF:000011">
    <property type="entry name" value="lens fiber membrane intrinsic protein-like"/>
    <property type="match status" value="1"/>
</dbReference>
<dbReference type="eggNOG" id="ENOG502QSWZ">
    <property type="taxonomic scope" value="Eukaryota"/>
</dbReference>
<dbReference type="GO" id="GO:0005212">
    <property type="term" value="F:structural constituent of eye lens"/>
    <property type="evidence" value="ECO:0007669"/>
    <property type="project" value="InterPro"/>
</dbReference>
<feature type="compositionally biased region" description="Basic and acidic residues" evidence="6">
    <location>
        <begin position="1"/>
        <end position="16"/>
    </location>
</feature>
<evidence type="ECO:0000256" key="5">
    <source>
        <dbReference type="ARBA" id="ARBA00023136"/>
    </source>
</evidence>
<dbReference type="GO" id="GO:0005886">
    <property type="term" value="C:plasma membrane"/>
    <property type="evidence" value="ECO:0000318"/>
    <property type="project" value="GO_Central"/>
</dbReference>
<feature type="transmembrane region" description="Helical" evidence="7">
    <location>
        <begin position="607"/>
        <end position="627"/>
    </location>
</feature>
<dbReference type="InterPro" id="IPR004031">
    <property type="entry name" value="PMP22/EMP/MP20/Claudin"/>
</dbReference>
<proteinExistence type="inferred from homology"/>
<dbReference type="Ensembl" id="ENSACAT00000010388.4">
    <property type="protein sequence ID" value="ENSACAP00000010178.4"/>
    <property type="gene ID" value="ENSACAG00000010377.4"/>
</dbReference>
<dbReference type="PANTHER" id="PTHR10671">
    <property type="entry name" value="EPITHELIAL MEMBRANE PROTEIN-RELATED"/>
    <property type="match status" value="1"/>
</dbReference>